<dbReference type="GO" id="GO:0005739">
    <property type="term" value="C:mitochondrion"/>
    <property type="evidence" value="ECO:0007669"/>
    <property type="project" value="TreeGrafter"/>
</dbReference>
<keyword evidence="8" id="KW-1185">Reference proteome</keyword>
<evidence type="ECO:0000256" key="4">
    <source>
        <dbReference type="ARBA" id="ARBA00023235"/>
    </source>
</evidence>
<evidence type="ECO:0000313" key="7">
    <source>
        <dbReference type="EMBL" id="VDD87712.1"/>
    </source>
</evidence>
<feature type="compositionally biased region" description="Basic and acidic residues" evidence="5">
    <location>
        <begin position="437"/>
        <end position="447"/>
    </location>
</feature>
<dbReference type="FunFam" id="2.40.100.10:FF:000005">
    <property type="entry name" value="Peptidyl-prolyl cis-trans isomerase G"/>
    <property type="match status" value="1"/>
</dbReference>
<dbReference type="AlphaFoldDB" id="A0A0N4UZT1"/>
<evidence type="ECO:0000256" key="5">
    <source>
        <dbReference type="SAM" id="MobiDB-lite"/>
    </source>
</evidence>
<evidence type="ECO:0000313" key="8">
    <source>
        <dbReference type="Proteomes" id="UP000274131"/>
    </source>
</evidence>
<protein>
    <recommendedName>
        <fullName evidence="2">peptidylprolyl isomerase</fullName>
        <ecNumber evidence="2">5.2.1.8</ecNumber>
    </recommendedName>
</protein>
<dbReference type="GO" id="GO:0016018">
    <property type="term" value="F:cyclosporin A binding"/>
    <property type="evidence" value="ECO:0007669"/>
    <property type="project" value="TreeGrafter"/>
</dbReference>
<dbReference type="InterPro" id="IPR020892">
    <property type="entry name" value="Cyclophilin-type_PPIase_CS"/>
</dbReference>
<keyword evidence="3" id="KW-0697">Rotamase</keyword>
<dbReference type="PROSITE" id="PS00170">
    <property type="entry name" value="CSA_PPIASE_1"/>
    <property type="match status" value="1"/>
</dbReference>
<dbReference type="WBParaSite" id="EVEC_0000314701-mRNA-1">
    <property type="protein sequence ID" value="EVEC_0000314701-mRNA-1"/>
    <property type="gene ID" value="EVEC_0000314701"/>
</dbReference>
<dbReference type="GO" id="GO:0003755">
    <property type="term" value="F:peptidyl-prolyl cis-trans isomerase activity"/>
    <property type="evidence" value="ECO:0007669"/>
    <property type="project" value="UniProtKB-KW"/>
</dbReference>
<feature type="region of interest" description="Disordered" evidence="5">
    <location>
        <begin position="250"/>
        <end position="364"/>
    </location>
</feature>
<reference evidence="9" key="1">
    <citation type="submission" date="2017-02" db="UniProtKB">
        <authorList>
            <consortium name="WormBaseParasite"/>
        </authorList>
    </citation>
    <scope>IDENTIFICATION</scope>
</reference>
<comment type="catalytic activity">
    <reaction evidence="1">
        <text>[protein]-peptidylproline (omega=180) = [protein]-peptidylproline (omega=0)</text>
        <dbReference type="Rhea" id="RHEA:16237"/>
        <dbReference type="Rhea" id="RHEA-COMP:10747"/>
        <dbReference type="Rhea" id="RHEA-COMP:10748"/>
        <dbReference type="ChEBI" id="CHEBI:83833"/>
        <dbReference type="ChEBI" id="CHEBI:83834"/>
        <dbReference type="EC" id="5.2.1.8"/>
    </reaction>
</comment>
<feature type="region of interest" description="Disordered" evidence="5">
    <location>
        <begin position="390"/>
        <end position="447"/>
    </location>
</feature>
<name>A0A0N4UZT1_ENTVE</name>
<dbReference type="Gene3D" id="2.40.100.10">
    <property type="entry name" value="Cyclophilin-like"/>
    <property type="match status" value="1"/>
</dbReference>
<dbReference type="InterPro" id="IPR029000">
    <property type="entry name" value="Cyclophilin-like_dom_sf"/>
</dbReference>
<dbReference type="GO" id="GO:0006457">
    <property type="term" value="P:protein folding"/>
    <property type="evidence" value="ECO:0007669"/>
    <property type="project" value="InterPro"/>
</dbReference>
<feature type="compositionally biased region" description="Basic and acidic residues" evidence="5">
    <location>
        <begin position="314"/>
        <end position="323"/>
    </location>
</feature>
<proteinExistence type="predicted"/>
<evidence type="ECO:0000256" key="2">
    <source>
        <dbReference type="ARBA" id="ARBA00013194"/>
    </source>
</evidence>
<keyword evidence="4" id="KW-0413">Isomerase</keyword>
<organism evidence="9">
    <name type="scientific">Enterobius vermicularis</name>
    <name type="common">Human pinworm</name>
    <dbReference type="NCBI Taxonomy" id="51028"/>
    <lineage>
        <taxon>Eukaryota</taxon>
        <taxon>Metazoa</taxon>
        <taxon>Ecdysozoa</taxon>
        <taxon>Nematoda</taxon>
        <taxon>Chromadorea</taxon>
        <taxon>Rhabditida</taxon>
        <taxon>Spirurina</taxon>
        <taxon>Oxyuridomorpha</taxon>
        <taxon>Oxyuroidea</taxon>
        <taxon>Oxyuridae</taxon>
        <taxon>Enterobius</taxon>
    </lineage>
</organism>
<evidence type="ECO:0000313" key="9">
    <source>
        <dbReference type="WBParaSite" id="EVEC_0000314701-mRNA-1"/>
    </source>
</evidence>
<gene>
    <name evidence="7" type="ORF">EVEC_LOCUS2855</name>
</gene>
<dbReference type="OrthoDB" id="193499at2759"/>
<feature type="domain" description="PPIase cyclophilin-type" evidence="6">
    <location>
        <begin position="9"/>
        <end position="174"/>
    </location>
</feature>
<dbReference type="EC" id="5.2.1.8" evidence="2"/>
<feature type="compositionally biased region" description="Basic and acidic residues" evidence="5">
    <location>
        <begin position="262"/>
        <end position="271"/>
    </location>
</feature>
<evidence type="ECO:0000256" key="1">
    <source>
        <dbReference type="ARBA" id="ARBA00000971"/>
    </source>
</evidence>
<evidence type="ECO:0000259" key="6">
    <source>
        <dbReference type="PROSITE" id="PS50072"/>
    </source>
</evidence>
<dbReference type="EMBL" id="UXUI01007461">
    <property type="protein sequence ID" value="VDD87712.1"/>
    <property type="molecule type" value="Genomic_DNA"/>
</dbReference>
<dbReference type="Pfam" id="PF00160">
    <property type="entry name" value="Pro_isomerase"/>
    <property type="match status" value="1"/>
</dbReference>
<dbReference type="SUPFAM" id="SSF50891">
    <property type="entry name" value="Cyclophilin-like"/>
    <property type="match status" value="1"/>
</dbReference>
<reference evidence="7 8" key="2">
    <citation type="submission" date="2018-10" db="EMBL/GenBank/DDBJ databases">
        <authorList>
            <consortium name="Pathogen Informatics"/>
        </authorList>
    </citation>
    <scope>NUCLEOTIDE SEQUENCE [LARGE SCALE GENOMIC DNA]</scope>
</reference>
<dbReference type="PANTHER" id="PTHR11071:SF561">
    <property type="entry name" value="PEPTIDYL-PROLYL CIS-TRANS ISOMERASE D-RELATED"/>
    <property type="match status" value="1"/>
</dbReference>
<evidence type="ECO:0000256" key="3">
    <source>
        <dbReference type="ARBA" id="ARBA00023110"/>
    </source>
</evidence>
<dbReference type="STRING" id="51028.A0A0N4UZT1"/>
<sequence>AAKERRRAFFDITIDGKVAGRIVFELFNDVAPKTCENFLLLCTGTAGNGKLSGKPLHYKGSTFHRVIKNFMIQGGDFTKGDGTGGESIYGGMFDDEEFVMKHDEPYLLSMANKGPNTNGSQFFITTSPAAHLNNVHVVFGKVVSGFEVVKEIEHLKTNQKYRPLADVVILNCGELVRKTKKRQKSSMLNFRLFFDCYFDRDRSRTPPHWRREQVRAFFVLVSGRCCAILFIKFSFQNRLITLDELQKRRERAQDVTLSGSNEKNDETESSRKRSPKIVGGKSTGHSHKTSEKLVSAQVNGKREDSSKNSKKGKRAESDGKPTEVVHAAKVISKKSNSQKSGPDEIDEERKHHKNAEDKEPKTALLEQHEITAKESGISKDISLEVNDVSREKQNESGMNLRNKSEGHDDSFKKVVIDDGKTEEKKITVEEPSLTTRHSGEKSPEGEISEKIVSENILFLKHFFYAK</sequence>
<feature type="compositionally biased region" description="Basic and acidic residues" evidence="5">
    <location>
        <begin position="402"/>
        <end position="428"/>
    </location>
</feature>
<accession>A0A0N4UZT1</accession>
<dbReference type="InterPro" id="IPR002130">
    <property type="entry name" value="Cyclophilin-type_PPIase_dom"/>
</dbReference>
<dbReference type="Proteomes" id="UP000274131">
    <property type="component" value="Unassembled WGS sequence"/>
</dbReference>
<dbReference type="PANTHER" id="PTHR11071">
    <property type="entry name" value="PEPTIDYL-PROLYL CIS-TRANS ISOMERASE"/>
    <property type="match status" value="1"/>
</dbReference>
<dbReference type="PROSITE" id="PS50072">
    <property type="entry name" value="CSA_PPIASE_2"/>
    <property type="match status" value="1"/>
</dbReference>
<dbReference type="PRINTS" id="PR00153">
    <property type="entry name" value="CSAPPISMRASE"/>
</dbReference>
<feature type="compositionally biased region" description="Basic and acidic residues" evidence="5">
    <location>
        <begin position="354"/>
        <end position="364"/>
    </location>
</feature>